<keyword evidence="1" id="KW-0175">Coiled coil</keyword>
<reference evidence="3 4" key="1">
    <citation type="submission" date="2020-09" db="EMBL/GenBank/DDBJ databases">
        <title>De no assembly of potato wild relative species, Solanum commersonii.</title>
        <authorList>
            <person name="Cho K."/>
        </authorList>
    </citation>
    <scope>NUCLEOTIDE SEQUENCE [LARGE SCALE GENOMIC DNA]</scope>
    <source>
        <strain evidence="3">LZ3.2</strain>
        <tissue evidence="3">Leaf</tissue>
    </source>
</reference>
<protein>
    <submittedName>
        <fullName evidence="3">Uncharacterized protein</fullName>
    </submittedName>
</protein>
<gene>
    <name evidence="3" type="ORF">H5410_002780</name>
</gene>
<feature type="compositionally biased region" description="Polar residues" evidence="2">
    <location>
        <begin position="1"/>
        <end position="21"/>
    </location>
</feature>
<comment type="caution">
    <text evidence="3">The sequence shown here is derived from an EMBL/GenBank/DDBJ whole genome shotgun (WGS) entry which is preliminary data.</text>
</comment>
<feature type="coiled-coil region" evidence="1">
    <location>
        <begin position="335"/>
        <end position="362"/>
    </location>
</feature>
<feature type="region of interest" description="Disordered" evidence="2">
    <location>
        <begin position="1"/>
        <end position="25"/>
    </location>
</feature>
<evidence type="ECO:0000313" key="3">
    <source>
        <dbReference type="EMBL" id="KAG5631063.1"/>
    </source>
</evidence>
<dbReference type="EMBL" id="JACXVP010000001">
    <property type="protein sequence ID" value="KAG5631063.1"/>
    <property type="molecule type" value="Genomic_DNA"/>
</dbReference>
<name>A0A9J6B3U3_SOLCO</name>
<accession>A0A9J6B3U3</accession>
<dbReference type="AlphaFoldDB" id="A0A9J6B3U3"/>
<dbReference type="Proteomes" id="UP000824120">
    <property type="component" value="Chromosome 1"/>
</dbReference>
<evidence type="ECO:0000256" key="2">
    <source>
        <dbReference type="SAM" id="MobiDB-lite"/>
    </source>
</evidence>
<proteinExistence type="predicted"/>
<evidence type="ECO:0000313" key="4">
    <source>
        <dbReference type="Proteomes" id="UP000824120"/>
    </source>
</evidence>
<evidence type="ECO:0000256" key="1">
    <source>
        <dbReference type="SAM" id="Coils"/>
    </source>
</evidence>
<sequence>MNQSTILKKKGSNTNKTQSPLKNRDVDMQYRSSVELVNTFKIKRELVTNELNNKSKKEHATIVHKIKNFEDFIPQQGKSKLFGHKSVIESSSKEELSTSHMIAWKGQNKPRLFQSRESIQKKGIKLPMHYFRFQTSSKEGVTAFVHVNGTTIGNGEEQHDIQDLLIFKQVKKRSFIPATVRDQFEKQQGIVIGSRIDKDECAIDKEVGIDCRISKKKKVRAQTTCKNIHAKNLEESEEVTLDKGQVVGPTYKIVSELTNFIETIARNSRFINSVTVEDMLAKHPDDISDVQFCQLIEYWKHPIVQCLERSSVVDLGAKSVTTSSLKEDEETNNLKQKHVNEISSLKEDMNEMREEMRQFLVS</sequence>
<organism evidence="3 4">
    <name type="scientific">Solanum commersonii</name>
    <name type="common">Commerson's wild potato</name>
    <name type="synonym">Commerson's nightshade</name>
    <dbReference type="NCBI Taxonomy" id="4109"/>
    <lineage>
        <taxon>Eukaryota</taxon>
        <taxon>Viridiplantae</taxon>
        <taxon>Streptophyta</taxon>
        <taxon>Embryophyta</taxon>
        <taxon>Tracheophyta</taxon>
        <taxon>Spermatophyta</taxon>
        <taxon>Magnoliopsida</taxon>
        <taxon>eudicotyledons</taxon>
        <taxon>Gunneridae</taxon>
        <taxon>Pentapetalae</taxon>
        <taxon>asterids</taxon>
        <taxon>lamiids</taxon>
        <taxon>Solanales</taxon>
        <taxon>Solanaceae</taxon>
        <taxon>Solanoideae</taxon>
        <taxon>Solaneae</taxon>
        <taxon>Solanum</taxon>
    </lineage>
</organism>
<dbReference type="OrthoDB" id="1434265at2759"/>
<keyword evidence="4" id="KW-1185">Reference proteome</keyword>